<dbReference type="SMART" id="SM00465">
    <property type="entry name" value="GIYc"/>
    <property type="match status" value="1"/>
</dbReference>
<dbReference type="RefSeq" id="WP_052570922.1">
    <property type="nucleotide sequence ID" value="NZ_CP009498.1"/>
</dbReference>
<dbReference type="InterPro" id="IPR021322">
    <property type="entry name" value="DUF2924"/>
</dbReference>
<keyword evidence="3" id="KW-1185">Reference proteome</keyword>
<dbReference type="SUPFAM" id="SSF82771">
    <property type="entry name" value="GIY-YIG endonuclease"/>
    <property type="match status" value="1"/>
</dbReference>
<dbReference type="PROSITE" id="PS50164">
    <property type="entry name" value="GIY_YIG"/>
    <property type="match status" value="1"/>
</dbReference>
<name>A0A0G3WKG0_9BACT</name>
<dbReference type="Proteomes" id="UP000035337">
    <property type="component" value="Chromosome"/>
</dbReference>
<feature type="domain" description="GIY-YIG" evidence="1">
    <location>
        <begin position="30"/>
        <end position="119"/>
    </location>
</feature>
<evidence type="ECO:0000259" key="1">
    <source>
        <dbReference type="PROSITE" id="PS50164"/>
    </source>
</evidence>
<dbReference type="KEGG" id="epo:Epro_0993"/>
<dbReference type="AlphaFoldDB" id="A0A0G3WKG0"/>
<proteinExistence type="predicted"/>
<dbReference type="EMBL" id="CP009498">
    <property type="protein sequence ID" value="AKL98372.1"/>
    <property type="molecule type" value="Genomic_DNA"/>
</dbReference>
<sequence>MIKFIEYQLHKASIDILLDYKKALISKIGDKGGIYILYKNSNIYYVGKATRLKQRIKQHFTDKHKNKWNFFSLYVVADNKLIPELERIFISLMKPSGNSLLYQKEIKKFQTELRKEIRTLQDIQLKQLFSNEEIESRSESKTSKKFSKTLTKIYKGKKYIATLQNDGIVIYDKKKYTSLTAAAKKVVGHNRSISGPHFWGLR</sequence>
<evidence type="ECO:0000313" key="2">
    <source>
        <dbReference type="EMBL" id="AKL98372.1"/>
    </source>
</evidence>
<protein>
    <recommendedName>
        <fullName evidence="1">GIY-YIG domain-containing protein</fullName>
    </recommendedName>
</protein>
<dbReference type="Pfam" id="PF01541">
    <property type="entry name" value="GIY-YIG"/>
    <property type="match status" value="1"/>
</dbReference>
<dbReference type="InterPro" id="IPR000305">
    <property type="entry name" value="GIY-YIG_endonuc"/>
</dbReference>
<dbReference type="Pfam" id="PF11149">
    <property type="entry name" value="DUF2924"/>
    <property type="match status" value="1"/>
</dbReference>
<organism evidence="2 3">
    <name type="scientific">Endomicrobium proavitum</name>
    <dbReference type="NCBI Taxonomy" id="1408281"/>
    <lineage>
        <taxon>Bacteria</taxon>
        <taxon>Pseudomonadati</taxon>
        <taxon>Elusimicrobiota</taxon>
        <taxon>Endomicrobiia</taxon>
        <taxon>Endomicrobiales</taxon>
        <taxon>Endomicrobiaceae</taxon>
        <taxon>Endomicrobium</taxon>
    </lineage>
</organism>
<reference evidence="2 3" key="1">
    <citation type="submission" date="2014-09" db="EMBL/GenBank/DDBJ databases">
        <title>Complete genome sequence of Endomicrobium proavitum.</title>
        <authorList>
            <person name="Zheng H."/>
        </authorList>
    </citation>
    <scope>NUCLEOTIDE SEQUENCE [LARGE SCALE GENOMIC DNA]</scope>
    <source>
        <strain evidence="2 3">Rsa215</strain>
    </source>
</reference>
<dbReference type="OrthoDB" id="2451856at2"/>
<gene>
    <name evidence="2" type="ORF">Epro_0993</name>
</gene>
<evidence type="ECO:0000313" key="3">
    <source>
        <dbReference type="Proteomes" id="UP000035337"/>
    </source>
</evidence>
<dbReference type="InterPro" id="IPR035901">
    <property type="entry name" value="GIY-YIG_endonuc_sf"/>
</dbReference>
<accession>A0A0G3WKG0</accession>
<dbReference type="Gene3D" id="3.40.1440.10">
    <property type="entry name" value="GIY-YIG endonuclease"/>
    <property type="match status" value="1"/>
</dbReference>